<evidence type="ECO:0000313" key="4">
    <source>
        <dbReference type="Proteomes" id="UP000254794"/>
    </source>
</evidence>
<feature type="modified residue" description="4-aspartylphosphate" evidence="1">
    <location>
        <position position="66"/>
    </location>
</feature>
<evidence type="ECO:0000259" key="2">
    <source>
        <dbReference type="PROSITE" id="PS50110"/>
    </source>
</evidence>
<organism evidence="3 4">
    <name type="scientific">Legionella busanensis</name>
    <dbReference type="NCBI Taxonomy" id="190655"/>
    <lineage>
        <taxon>Bacteria</taxon>
        <taxon>Pseudomonadati</taxon>
        <taxon>Pseudomonadota</taxon>
        <taxon>Gammaproteobacteria</taxon>
        <taxon>Legionellales</taxon>
        <taxon>Legionellaceae</taxon>
        <taxon>Legionella</taxon>
    </lineage>
</organism>
<dbReference type="EMBL" id="UGOD01000001">
    <property type="protein sequence ID" value="STX52447.1"/>
    <property type="molecule type" value="Genomic_DNA"/>
</dbReference>
<evidence type="ECO:0000256" key="1">
    <source>
        <dbReference type="PROSITE-ProRule" id="PRU00169"/>
    </source>
</evidence>
<dbReference type="RefSeq" id="WP_115332008.1">
    <property type="nucleotide sequence ID" value="NZ_CAAAHP010000006.1"/>
</dbReference>
<dbReference type="InterPro" id="IPR011006">
    <property type="entry name" value="CheY-like_superfamily"/>
</dbReference>
<proteinExistence type="predicted"/>
<dbReference type="PANTHER" id="PTHR44520:SF1">
    <property type="entry name" value="TWO-COMPONENT SYSTEM REGULATORY PROTEIN"/>
    <property type="match status" value="1"/>
</dbReference>
<dbReference type="OrthoDB" id="9793549at2"/>
<gene>
    <name evidence="3" type="primary">rcp1_3</name>
    <name evidence="3" type="ORF">NCTC13316_02560</name>
</gene>
<accession>A0A378JMZ8</accession>
<dbReference type="InterPro" id="IPR052893">
    <property type="entry name" value="TCS_response_regulator"/>
</dbReference>
<dbReference type="Gene3D" id="3.40.50.2300">
    <property type="match status" value="1"/>
</dbReference>
<name>A0A378JMZ8_9GAMM</name>
<keyword evidence="1" id="KW-0597">Phosphoprotein</keyword>
<dbReference type="PANTHER" id="PTHR44520">
    <property type="entry name" value="RESPONSE REGULATOR RCP1-RELATED"/>
    <property type="match status" value="1"/>
</dbReference>
<evidence type="ECO:0000313" key="3">
    <source>
        <dbReference type="EMBL" id="STX52447.1"/>
    </source>
</evidence>
<feature type="domain" description="Response regulatory" evidence="2">
    <location>
        <begin position="6"/>
        <end position="133"/>
    </location>
</feature>
<protein>
    <submittedName>
        <fullName evidence="3">Two-component response regulator</fullName>
    </submittedName>
</protein>
<dbReference type="AlphaFoldDB" id="A0A378JMZ8"/>
<dbReference type="SMART" id="SM00448">
    <property type="entry name" value="REC"/>
    <property type="match status" value="1"/>
</dbReference>
<dbReference type="CDD" id="cd17557">
    <property type="entry name" value="REC_Rcp-like"/>
    <property type="match status" value="1"/>
</dbReference>
<keyword evidence="4" id="KW-1185">Reference proteome</keyword>
<dbReference type="GO" id="GO:0000160">
    <property type="term" value="P:phosphorelay signal transduction system"/>
    <property type="evidence" value="ECO:0007669"/>
    <property type="project" value="InterPro"/>
</dbReference>
<dbReference type="SUPFAM" id="SSF52172">
    <property type="entry name" value="CheY-like"/>
    <property type="match status" value="1"/>
</dbReference>
<sequence>MIQPGHILLVEDDKLDADLAIKSLKNEKIYNTIDWVKDGQEALDYLRFKGTYSNREKIQPILVLLDLKMPKINGIEVLQSIRTDANLKKLPVVILTSSKEEQDLVNAYNLNVNAYVVKPVDFVQFTEAIRQIGSFWIIYNEPPPDKYV</sequence>
<dbReference type="Proteomes" id="UP000254794">
    <property type="component" value="Unassembled WGS sequence"/>
</dbReference>
<dbReference type="Pfam" id="PF00072">
    <property type="entry name" value="Response_reg"/>
    <property type="match status" value="1"/>
</dbReference>
<dbReference type="InterPro" id="IPR001789">
    <property type="entry name" value="Sig_transdc_resp-reg_receiver"/>
</dbReference>
<dbReference type="PROSITE" id="PS50110">
    <property type="entry name" value="RESPONSE_REGULATORY"/>
    <property type="match status" value="1"/>
</dbReference>
<reference evidence="3 4" key="1">
    <citation type="submission" date="2018-06" db="EMBL/GenBank/DDBJ databases">
        <authorList>
            <consortium name="Pathogen Informatics"/>
            <person name="Doyle S."/>
        </authorList>
    </citation>
    <scope>NUCLEOTIDE SEQUENCE [LARGE SCALE GENOMIC DNA]</scope>
    <source>
        <strain evidence="3 4">NCTC13316</strain>
    </source>
</reference>